<feature type="compositionally biased region" description="Basic and acidic residues" evidence="1">
    <location>
        <begin position="19"/>
        <end position="32"/>
    </location>
</feature>
<dbReference type="PANTHER" id="PTHR15503:SF22">
    <property type="entry name" value="TRANSPOSON TY3-I GAG POLYPROTEIN"/>
    <property type="match status" value="1"/>
</dbReference>
<dbReference type="SUPFAM" id="SSF50630">
    <property type="entry name" value="Acid proteases"/>
    <property type="match status" value="1"/>
</dbReference>
<dbReference type="AlphaFoldDB" id="A0A8H7UTP3"/>
<proteinExistence type="predicted"/>
<feature type="region of interest" description="Disordered" evidence="1">
    <location>
        <begin position="419"/>
        <end position="486"/>
    </location>
</feature>
<feature type="region of interest" description="Disordered" evidence="1">
    <location>
        <begin position="18"/>
        <end position="53"/>
    </location>
</feature>
<keyword evidence="2" id="KW-1133">Transmembrane helix</keyword>
<feature type="transmembrane region" description="Helical" evidence="2">
    <location>
        <begin position="76"/>
        <end position="100"/>
    </location>
</feature>
<dbReference type="SUPFAM" id="SSF57756">
    <property type="entry name" value="Retrovirus zinc finger-like domains"/>
    <property type="match status" value="1"/>
</dbReference>
<feature type="compositionally biased region" description="Polar residues" evidence="1">
    <location>
        <begin position="33"/>
        <end position="45"/>
    </location>
</feature>
<protein>
    <recommendedName>
        <fullName evidence="3">Ty3 transposon capsid-like protein domain-containing protein</fullName>
    </recommendedName>
</protein>
<dbReference type="Gene3D" id="2.40.70.10">
    <property type="entry name" value="Acid Proteases"/>
    <property type="match status" value="1"/>
</dbReference>
<feature type="region of interest" description="Disordered" evidence="1">
    <location>
        <begin position="220"/>
        <end position="242"/>
    </location>
</feature>
<keyword evidence="5" id="KW-1185">Reference proteome</keyword>
<feature type="region of interest" description="Disordered" evidence="1">
    <location>
        <begin position="824"/>
        <end position="851"/>
    </location>
</feature>
<dbReference type="PANTHER" id="PTHR15503">
    <property type="entry name" value="LDOC1 RELATED"/>
    <property type="match status" value="1"/>
</dbReference>
<evidence type="ECO:0000256" key="2">
    <source>
        <dbReference type="SAM" id="Phobius"/>
    </source>
</evidence>
<evidence type="ECO:0000256" key="1">
    <source>
        <dbReference type="SAM" id="MobiDB-lite"/>
    </source>
</evidence>
<keyword evidence="2" id="KW-0472">Membrane</keyword>
<dbReference type="InterPro" id="IPR021109">
    <property type="entry name" value="Peptidase_aspartic_dom_sf"/>
</dbReference>
<sequence length="885" mass="99958">MYMQIVFDSSCDQTIRHHHETDHESSPWDHASRPNQHTPSPSTHDPATVPRPKTFPKALTQDPSLPSLALSKKEPLYSYFFVSFLVPRFLYLVSRFSYLISRISYLIPRSSYLVLCTLFFLVFVHLSLYHMSFSPEYLQILEDLMNRFNALQESLPHQLEQINLNLSSIQQDNTTARETLENNVLGLIEQTQQQLSSVQAEVYSFINNNLVFKTAANAPNSDANTSTPTESNPTATASTNSRIKVRDPQTFYGKATHCNSFFAQLSICFAVDQVKFKTDREKILFAISHLSGNAFAYMEPYLAQVNSPVENQHDVLKDYTIFQETITNAFGDSNPTVTADTAIRALKQTSAVSIYATDFRRLSMLLKWGPHALISQFILNLKPTIQEELARCEPFTELDKLINKAINIDNVLTGLKAINNTNRHHQRGNYSSPNRSAQPTNQNKSWHSTPTSSAATPMELGSMHTAPTSNTNKFRGPLTPQEKERRRKNNLCSYCGGNTHFANSCPNKKPRYNHQLQSMTSTIVKPNNEPVQHYLNNINNSKNVGDVYGPVRNTCLDHRTNSTVPMPSNKIGSVALRSFVLPVAIDRPNDPFSTYALVDSGASASFINKEFAEYYNFDMEDIRDTVITCAEGTKVTSHKSTTIIMNLIGTDHTEEITLIAIPNLENTIVLGYNWLSQHNPYINFSEGIATMYCLDDKCAPEHHYQSSYDIYSRGTSPQYSENTSYIGRSPSPAYIPGPIMPWTNSPSPHLVQWFDPEFSSSRAWSFSPNVEEVGTINNPIDVDQIQSPTRDKYFLHSPSFDSSHSPSFVHQRLDCSMKSRSPFDQLTGFSPTPTPRKRSRSDSYNSSSGYPYDNICQHKRINSSYPHGANYFSSSFRHKLSTIHD</sequence>
<gene>
    <name evidence="4" type="ORF">INT47_008601</name>
</gene>
<evidence type="ECO:0000313" key="4">
    <source>
        <dbReference type="EMBL" id="KAG2191663.1"/>
    </source>
</evidence>
<dbReference type="InterPro" id="IPR045358">
    <property type="entry name" value="Ty3_capsid"/>
</dbReference>
<feature type="transmembrane region" description="Helical" evidence="2">
    <location>
        <begin position="112"/>
        <end position="131"/>
    </location>
</feature>
<dbReference type="GO" id="GO:0003676">
    <property type="term" value="F:nucleic acid binding"/>
    <property type="evidence" value="ECO:0007669"/>
    <property type="project" value="InterPro"/>
</dbReference>
<dbReference type="Pfam" id="PF19259">
    <property type="entry name" value="Ty3_capsid"/>
    <property type="match status" value="1"/>
</dbReference>
<comment type="caution">
    <text evidence="4">The sequence shown here is derived from an EMBL/GenBank/DDBJ whole genome shotgun (WGS) entry which is preliminary data.</text>
</comment>
<accession>A0A8H7UTP3</accession>
<dbReference type="CDD" id="cd00303">
    <property type="entry name" value="retropepsin_like"/>
    <property type="match status" value="1"/>
</dbReference>
<name>A0A8H7UTP3_9FUNG</name>
<organism evidence="4 5">
    <name type="scientific">Mucor saturninus</name>
    <dbReference type="NCBI Taxonomy" id="64648"/>
    <lineage>
        <taxon>Eukaryota</taxon>
        <taxon>Fungi</taxon>
        <taxon>Fungi incertae sedis</taxon>
        <taxon>Mucoromycota</taxon>
        <taxon>Mucoromycotina</taxon>
        <taxon>Mucoromycetes</taxon>
        <taxon>Mucorales</taxon>
        <taxon>Mucorineae</taxon>
        <taxon>Mucoraceae</taxon>
        <taxon>Mucor</taxon>
    </lineage>
</organism>
<feature type="compositionally biased region" description="Polar residues" evidence="1">
    <location>
        <begin position="428"/>
        <end position="455"/>
    </location>
</feature>
<feature type="domain" description="Ty3 transposon capsid-like protein" evidence="3">
    <location>
        <begin position="242"/>
        <end position="419"/>
    </location>
</feature>
<dbReference type="OrthoDB" id="8963439at2759"/>
<reference evidence="4" key="1">
    <citation type="submission" date="2020-12" db="EMBL/GenBank/DDBJ databases">
        <title>Metabolic potential, ecology and presence of endohyphal bacteria is reflected in genomic diversity of Mucoromycotina.</title>
        <authorList>
            <person name="Muszewska A."/>
            <person name="Okrasinska A."/>
            <person name="Steczkiewicz K."/>
            <person name="Drgas O."/>
            <person name="Orlowska M."/>
            <person name="Perlinska-Lenart U."/>
            <person name="Aleksandrzak-Piekarczyk T."/>
            <person name="Szatraj K."/>
            <person name="Zielenkiewicz U."/>
            <person name="Pilsyk S."/>
            <person name="Malc E."/>
            <person name="Mieczkowski P."/>
            <person name="Kruszewska J.S."/>
            <person name="Biernat P."/>
            <person name="Pawlowska J."/>
        </authorList>
    </citation>
    <scope>NUCLEOTIDE SEQUENCE</scope>
    <source>
        <strain evidence="4">WA0000017839</strain>
    </source>
</reference>
<keyword evidence="2" id="KW-0812">Transmembrane</keyword>
<dbReference type="Proteomes" id="UP000603453">
    <property type="component" value="Unassembled WGS sequence"/>
</dbReference>
<dbReference type="InterPro" id="IPR032567">
    <property type="entry name" value="RTL1-rel"/>
</dbReference>
<dbReference type="EMBL" id="JAEPRD010000374">
    <property type="protein sequence ID" value="KAG2191663.1"/>
    <property type="molecule type" value="Genomic_DNA"/>
</dbReference>
<evidence type="ECO:0000259" key="3">
    <source>
        <dbReference type="Pfam" id="PF19259"/>
    </source>
</evidence>
<dbReference type="GO" id="GO:0008270">
    <property type="term" value="F:zinc ion binding"/>
    <property type="evidence" value="ECO:0007669"/>
    <property type="project" value="InterPro"/>
</dbReference>
<evidence type="ECO:0000313" key="5">
    <source>
        <dbReference type="Proteomes" id="UP000603453"/>
    </source>
</evidence>
<dbReference type="InterPro" id="IPR036875">
    <property type="entry name" value="Znf_CCHC_sf"/>
</dbReference>
<dbReference type="Pfam" id="PF08284">
    <property type="entry name" value="RVP_2"/>
    <property type="match status" value="1"/>
</dbReference>